<dbReference type="OrthoDB" id="2062846at2"/>
<feature type="transmembrane region" description="Helical" evidence="1">
    <location>
        <begin position="227"/>
        <end position="253"/>
    </location>
</feature>
<name>B7CB66_9FIRM</name>
<evidence type="ECO:0000313" key="3">
    <source>
        <dbReference type="Proteomes" id="UP000004315"/>
    </source>
</evidence>
<keyword evidence="1" id="KW-0472">Membrane</keyword>
<feature type="transmembrane region" description="Helical" evidence="1">
    <location>
        <begin position="60"/>
        <end position="81"/>
    </location>
</feature>
<feature type="transmembrane region" description="Helical" evidence="1">
    <location>
        <begin position="21"/>
        <end position="39"/>
    </location>
</feature>
<accession>B7CB66</accession>
<dbReference type="AlphaFoldDB" id="B7CB66"/>
<evidence type="ECO:0008006" key="4">
    <source>
        <dbReference type="Google" id="ProtNLM"/>
    </source>
</evidence>
<proteinExistence type="predicted"/>
<dbReference type="Proteomes" id="UP000004315">
    <property type="component" value="Unassembled WGS sequence"/>
</dbReference>
<sequence>MLKLEIEKGIDIMKSFDYKTILKWILPILICLSSFCMVAQKTSTPKFHEQSIQYLDEKRNTVMTLAASSAAISTAITILPGDTGTPIANGLADLSSKFLLVLGAIYLEKYALTLTCMVTFKYIIPIICLAWLANNVIKWDWLRIVCIKIGIMALAMCLIVPCSVKLSKTIEATYETSIQETIDHANNIQKKIKKDKDNKNFFEKAAEAFSSTAQKYTKMFNQSLNNFMEATAIMIVTSCVIPILVILFFLWFIQTISGMTINTKRLTTFNPVSKVQKQFINPKK</sequence>
<reference evidence="2 3" key="1">
    <citation type="submission" date="2008-10" db="EMBL/GenBank/DDBJ databases">
        <authorList>
            <person name="Fulton L."/>
            <person name="Clifton S."/>
            <person name="Fulton B."/>
            <person name="Xu J."/>
            <person name="Minx P."/>
            <person name="Pepin K.H."/>
            <person name="Johnson M."/>
            <person name="Bhonagiri V."/>
            <person name="Nash W.E."/>
            <person name="Mardis E.R."/>
            <person name="Wilson R.K."/>
        </authorList>
    </citation>
    <scope>NUCLEOTIDE SEQUENCE [LARGE SCALE GENOMIC DNA]</scope>
    <source>
        <strain evidence="2 3">DSM 3989</strain>
    </source>
</reference>
<keyword evidence="1" id="KW-0812">Transmembrane</keyword>
<feature type="transmembrane region" description="Helical" evidence="1">
    <location>
        <begin position="114"/>
        <end position="133"/>
    </location>
</feature>
<organism evidence="2 3">
    <name type="scientific">Holdemanella biformis DSM 3989</name>
    <dbReference type="NCBI Taxonomy" id="518637"/>
    <lineage>
        <taxon>Bacteria</taxon>
        <taxon>Bacillati</taxon>
        <taxon>Bacillota</taxon>
        <taxon>Erysipelotrichia</taxon>
        <taxon>Erysipelotrichales</taxon>
        <taxon>Erysipelotrichaceae</taxon>
        <taxon>Holdemanella</taxon>
    </lineage>
</organism>
<evidence type="ECO:0000256" key="1">
    <source>
        <dbReference type="SAM" id="Phobius"/>
    </source>
</evidence>
<dbReference type="HOGENOM" id="CLU_069563_0_0_9"/>
<keyword evidence="3" id="KW-1185">Reference proteome</keyword>
<dbReference type="RefSeq" id="WP_003865229.1">
    <property type="nucleotide sequence ID" value="NZ_DS996842.1"/>
</dbReference>
<dbReference type="eggNOG" id="ENOG502ZE6N">
    <property type="taxonomic scope" value="Bacteria"/>
</dbReference>
<dbReference type="EMBL" id="ABYT01000077">
    <property type="protein sequence ID" value="EEC89987.1"/>
    <property type="molecule type" value="Genomic_DNA"/>
</dbReference>
<gene>
    <name evidence="2" type="ORF">EUBIFOR_01441</name>
</gene>
<protein>
    <recommendedName>
        <fullName evidence="4">Beta-carotene 15,15'-monooxygenase</fullName>
    </recommendedName>
</protein>
<reference evidence="2 3" key="2">
    <citation type="submission" date="2008-11" db="EMBL/GenBank/DDBJ databases">
        <title>Draft genome sequence of Eubacterium biforme (DSM 3989).</title>
        <authorList>
            <person name="Sudarsanam P."/>
            <person name="Ley R."/>
            <person name="Guruge J."/>
            <person name="Turnbaugh P.J."/>
            <person name="Mahowald M."/>
            <person name="Liep D."/>
            <person name="Gordon J."/>
        </authorList>
    </citation>
    <scope>NUCLEOTIDE SEQUENCE [LARGE SCALE GENOMIC DNA]</scope>
    <source>
        <strain evidence="2 3">DSM 3989</strain>
    </source>
</reference>
<dbReference type="STRING" id="518637.EUBIFOR_01441"/>
<evidence type="ECO:0000313" key="2">
    <source>
        <dbReference type="EMBL" id="EEC89987.1"/>
    </source>
</evidence>
<feature type="transmembrane region" description="Helical" evidence="1">
    <location>
        <begin position="139"/>
        <end position="160"/>
    </location>
</feature>
<keyword evidence="1" id="KW-1133">Transmembrane helix</keyword>
<comment type="caution">
    <text evidence="2">The sequence shown here is derived from an EMBL/GenBank/DDBJ whole genome shotgun (WGS) entry which is preliminary data.</text>
</comment>